<dbReference type="Pfam" id="PF04199">
    <property type="entry name" value="Cyclase"/>
    <property type="match status" value="1"/>
</dbReference>
<reference evidence="1 2" key="1">
    <citation type="journal article" date="2018" name="Nat. Biotechnol.">
        <title>A standardized bacterial taxonomy based on genome phylogeny substantially revises the tree of life.</title>
        <authorList>
            <person name="Parks D.H."/>
            <person name="Chuvochina M."/>
            <person name="Waite D.W."/>
            <person name="Rinke C."/>
            <person name="Skarshewski A."/>
            <person name="Chaumeil P.A."/>
            <person name="Hugenholtz P."/>
        </authorList>
    </citation>
    <scope>NUCLEOTIDE SEQUENCE [LARGE SCALE GENOMIC DNA]</scope>
    <source>
        <strain evidence="1">UBA9851</strain>
    </source>
</reference>
<dbReference type="GO" id="GO:0019441">
    <property type="term" value="P:L-tryptophan catabolic process to kynurenine"/>
    <property type="evidence" value="ECO:0007669"/>
    <property type="project" value="InterPro"/>
</dbReference>
<dbReference type="InterPro" id="IPR007325">
    <property type="entry name" value="KFase/CYL"/>
</dbReference>
<dbReference type="PANTHER" id="PTHR31118">
    <property type="entry name" value="CYCLASE-LIKE PROTEIN 2"/>
    <property type="match status" value="1"/>
</dbReference>
<comment type="caution">
    <text evidence="1">The sequence shown here is derived from an EMBL/GenBank/DDBJ whole genome shotgun (WGS) entry which is preliminary data.</text>
</comment>
<organism evidence="1 2">
    <name type="scientific">Corynebacterium variabile</name>
    <dbReference type="NCBI Taxonomy" id="1727"/>
    <lineage>
        <taxon>Bacteria</taxon>
        <taxon>Bacillati</taxon>
        <taxon>Actinomycetota</taxon>
        <taxon>Actinomycetes</taxon>
        <taxon>Mycobacteriales</taxon>
        <taxon>Corynebacteriaceae</taxon>
        <taxon>Corynebacterium</taxon>
    </lineage>
</organism>
<accession>A0A3B9QVD9</accession>
<evidence type="ECO:0000313" key="1">
    <source>
        <dbReference type="EMBL" id="HAF72624.1"/>
    </source>
</evidence>
<name>A0A3B9QVD9_9CORY</name>
<evidence type="ECO:0000313" key="2">
    <source>
        <dbReference type="Proteomes" id="UP000260925"/>
    </source>
</evidence>
<proteinExistence type="predicted"/>
<dbReference type="InterPro" id="IPR037175">
    <property type="entry name" value="KFase_sf"/>
</dbReference>
<gene>
    <name evidence="1" type="ORF">DCL06_06850</name>
</gene>
<dbReference type="PANTHER" id="PTHR31118:SF12">
    <property type="entry name" value="CYCLASE-LIKE PROTEIN 2"/>
    <property type="match status" value="1"/>
</dbReference>
<protein>
    <submittedName>
        <fullName evidence="1">Cyclase family protein</fullName>
    </submittedName>
</protein>
<dbReference type="GO" id="GO:0004061">
    <property type="term" value="F:arylformamidase activity"/>
    <property type="evidence" value="ECO:0007669"/>
    <property type="project" value="InterPro"/>
</dbReference>
<dbReference type="Proteomes" id="UP000260925">
    <property type="component" value="Unassembled WGS sequence"/>
</dbReference>
<sequence length="216" mass="23010">MDRRARTTFTDLTHPLTADMPVYPGDPEVQVDEVLTVQADGCSVRSLHLGSHSGTHVDAPAHVIAGGRTIDQVAPEELMGDAVVVQLPDLAPEQLIDEEMLGEALRSGPENLPSILLLATGWDRHWGGDDYLRHPVLTEDAASFLVAGGVQVLGVDMASPDGADSLVAHEVLLGADRLIIENLRGLTDLPRHVEFTALPLNITGGDGAPVRAVARY</sequence>
<dbReference type="EMBL" id="DMDD01000155">
    <property type="protein sequence ID" value="HAF72624.1"/>
    <property type="molecule type" value="Genomic_DNA"/>
</dbReference>
<dbReference type="Gene3D" id="3.50.30.50">
    <property type="entry name" value="Putative cyclase"/>
    <property type="match status" value="1"/>
</dbReference>
<dbReference type="SUPFAM" id="SSF102198">
    <property type="entry name" value="Putative cyclase"/>
    <property type="match status" value="1"/>
</dbReference>
<dbReference type="AlphaFoldDB" id="A0A3B9QVD9"/>